<gene>
    <name evidence="1" type="ORF">NQ176_g6688</name>
</gene>
<name>A0ACC1N210_9HYPO</name>
<evidence type="ECO:0000313" key="1">
    <source>
        <dbReference type="EMBL" id="KAJ2973297.1"/>
    </source>
</evidence>
<proteinExistence type="predicted"/>
<dbReference type="EMBL" id="JANJQO010000996">
    <property type="protein sequence ID" value="KAJ2973297.1"/>
    <property type="molecule type" value="Genomic_DNA"/>
</dbReference>
<reference evidence="1" key="1">
    <citation type="submission" date="2022-08" db="EMBL/GenBank/DDBJ databases">
        <title>Genome Sequence of Lecanicillium fungicola.</title>
        <authorList>
            <person name="Buettner E."/>
        </authorList>
    </citation>
    <scope>NUCLEOTIDE SEQUENCE</scope>
    <source>
        <strain evidence="1">Babe33</strain>
    </source>
</reference>
<protein>
    <submittedName>
        <fullName evidence="1">Uncharacterized protein</fullName>
    </submittedName>
</protein>
<keyword evidence="2" id="KW-1185">Reference proteome</keyword>
<evidence type="ECO:0000313" key="2">
    <source>
        <dbReference type="Proteomes" id="UP001143910"/>
    </source>
</evidence>
<accession>A0ACC1N210</accession>
<organism evidence="1 2">
    <name type="scientific">Zarea fungicola</name>
    <dbReference type="NCBI Taxonomy" id="93591"/>
    <lineage>
        <taxon>Eukaryota</taxon>
        <taxon>Fungi</taxon>
        <taxon>Dikarya</taxon>
        <taxon>Ascomycota</taxon>
        <taxon>Pezizomycotina</taxon>
        <taxon>Sordariomycetes</taxon>
        <taxon>Hypocreomycetidae</taxon>
        <taxon>Hypocreales</taxon>
        <taxon>Cordycipitaceae</taxon>
        <taxon>Zarea</taxon>
    </lineage>
</organism>
<sequence length="552" mass="61486">MGVPEEHDRLLSPQQQQPFADPPKQPLWQRIKDSHDSGSLRHRIKRILGILVFLSIVLIFLGFNMSGPEYRKHIIDKSPIRIPDMDGRDLEWHPNKSCRDTPHKGPKETFYADLASSRVLLIEQAIQKKGWNAPSSPMPHVDGEVILRPTSASKAALEVEIITNYEDMGIDIEFETRGHTDHLKITTPRQSPEFSRDACIQIRVTAWIPQKAIVNALAVNTVSLNLFVQEGLAMGAENSVDFTTVSGDMVLPDDGSVEPYKIESPDYKYTTVSGDIKGWFPMYHKLKITTVSGDVRAQVKHKDIVLSSNVPSLLEVASVSGTVTVQDGSEAADYDVPARDHLVKLHTTSGDIAAKVYTGSSSEFSSTSGDLQIDLVPVFDERWLRSSWRPLLKSSTTSGSHRITIKEPLFVEIRNELYPGRRPNLPKTEQPEEPNKINVDDISVITDDNKDEPETQDIKRRRVAKNNRGLTSLESLHSSISGNMRLFYPASWEGSFSASSMSSDIAFRGKDVIVEKKRGGLINKEVSGHKGDGSSTLKINELSGDVMVWIGW</sequence>
<dbReference type="Proteomes" id="UP001143910">
    <property type="component" value="Unassembled WGS sequence"/>
</dbReference>
<comment type="caution">
    <text evidence="1">The sequence shown here is derived from an EMBL/GenBank/DDBJ whole genome shotgun (WGS) entry which is preliminary data.</text>
</comment>